<dbReference type="KEGG" id="ecas:ECBG_01630"/>
<evidence type="ECO:0000313" key="3">
    <source>
        <dbReference type="EMBL" id="EEV39361.1"/>
    </source>
</evidence>
<dbReference type="Gene3D" id="3.40.50.300">
    <property type="entry name" value="P-loop containing nucleotide triphosphate hydrolases"/>
    <property type="match status" value="2"/>
</dbReference>
<dbReference type="Pfam" id="PF13558">
    <property type="entry name" value="SbcC_Walker_B"/>
    <property type="match status" value="1"/>
</dbReference>
<dbReference type="InterPro" id="IPR027417">
    <property type="entry name" value="P-loop_NTPase"/>
</dbReference>
<dbReference type="InterPro" id="IPR036277">
    <property type="entry name" value="SMC_hinge_sf"/>
</dbReference>
<dbReference type="GO" id="GO:0000731">
    <property type="term" value="P:DNA synthesis involved in DNA repair"/>
    <property type="evidence" value="ECO:0007669"/>
    <property type="project" value="TreeGrafter"/>
</dbReference>
<dbReference type="SUPFAM" id="SSF52540">
    <property type="entry name" value="P-loop containing nucleoside triphosphate hydrolases"/>
    <property type="match status" value="1"/>
</dbReference>
<dbReference type="SUPFAM" id="SSF75553">
    <property type="entry name" value="Smc hinge domain"/>
    <property type="match status" value="1"/>
</dbReference>
<dbReference type="HOGENOM" id="CLU_009040_1_0_9"/>
<dbReference type="Pfam" id="PF13555">
    <property type="entry name" value="AAA_29"/>
    <property type="match status" value="1"/>
</dbReference>
<gene>
    <name evidence="3" type="ORF">ECBG_01630</name>
</gene>
<sequence>MIKLKRLLLIHWQAYDFQLVEFEGITLITGQTGVGKSTIIDALNVILLGEKQKHIFNKAANENSRRTLESYLYGKLGDDGGDGFFYLREENFTSYLVAEFENEETCEYFCCGFVADCSSDHSSPNVQWLTTKSKLPADYFINEEERIPYSINELIYENNFKTENEKVTLIVTDKDYRKKIAGLFGQIRDDYRRLLKQSVSFTPVKDIEMFLTDFVSETESPINVEEMQKSIRRYNDLEQESDKIKSKVAKLEDIKSELQGLEKRKLLELRQEYFIEKAKLDALQEQKENYHIDVENYQRQIEKNTRDIADSSKRIDVLGAKKEEMRDKRDSLVVLKDKVFLNNQIKSVNEQVQTIQNQTEQGQEAIALMKYFIRVVKALPIELPSITNLVKVFEKYNQEQKLISKFVEMNDLLDQIVKELVSYKHFVNEQEKRLKSKVSVLLNEEERLKKGIKMVPEQIRVFKEALQKYLSNYDKNAQVEYLSDVIDFKQGEESWQKAVEAYLGGQRYYLVIDPKFYNKALQYYQSVQKQKEIYGIGIINLEKLQKKHFNAKKNSLARKLKTGDQLVQAYINFLLGHVIACEDIFSLAKFSTSITIDGFLYKGFVTRKLQFKNLTMSIGSTAVKKQLLDVQEKLNGCQEELRTLEKKLTILKEVENYQKKDSYSCEIVTEYADSEKLNQKLADLKTLENKLNNLDDSELVELDEKIKCLDKEVSDLTVQITKITTNSNTSQETMNQINQTLLPQCLEKIMAQEKIFQTKFESCQQLPSFEEAYRVAVNKLDILVYQKFITNYENNQKQTQVSINELEEKIREKMNDYNQMFTENLSINLKQSNLYLEEYEKFTNSELPKFELDIKDAKEKAVYEFRYEFLGKLKSNIENIQRQVNEINDALKNRKFGEDTYRFKITAASNNKEYYEMIMDEMLMDNGEWNLLSAAFESKYAQQIEVLFSILSGNDLDNGQSKESRIQAFSDYKTYLTFDMIVTKGDSTQRLSKTYEQKSGGETQIPLYISLLAAFSQVYRVNNTRRNNTLRLIIMDEAFNKIDGEKIKQCIQMIKGFGLQAIFSTPPEKISEIMEEADKALVVFRNQNQATLREFSSLYEMIGEPYEV</sequence>
<evidence type="ECO:0000313" key="4">
    <source>
        <dbReference type="Proteomes" id="UP000012675"/>
    </source>
</evidence>
<dbReference type="PANTHER" id="PTHR32182">
    <property type="entry name" value="DNA REPLICATION AND REPAIR PROTEIN RECF"/>
    <property type="match status" value="1"/>
</dbReference>
<dbReference type="eggNOG" id="COG4913">
    <property type="taxonomic scope" value="Bacteria"/>
</dbReference>
<dbReference type="PANTHER" id="PTHR32182:SF0">
    <property type="entry name" value="DNA REPLICATION AND REPAIR PROTEIN RECF"/>
    <property type="match status" value="1"/>
</dbReference>
<dbReference type="RefSeq" id="WP_015508917.1">
    <property type="nucleotide sequence ID" value="NC_020995.1"/>
</dbReference>
<protein>
    <submittedName>
        <fullName evidence="3">Uncharacterized protein</fullName>
    </submittedName>
</protein>
<dbReference type="GeneID" id="15141070"/>
<reference evidence="3 4" key="1">
    <citation type="submission" date="2009-02" db="EMBL/GenBank/DDBJ databases">
        <authorList>
            <consortium name="The Broad Institute Genome Sequencing Platform"/>
            <person name="Feldgarden M."/>
            <person name="Young S.K."/>
            <person name="Kodira C.D."/>
            <person name="Zeng Q."/>
            <person name="Koehrsen M."/>
            <person name="Alvarado L."/>
            <person name="Berlin A."/>
            <person name="Borenstein D."/>
            <person name="Chen Z."/>
            <person name="Engels R."/>
            <person name="Freedman E."/>
            <person name="Gellesch M."/>
            <person name="Goldberg J."/>
            <person name="Griggs A."/>
            <person name="Gujja S."/>
            <person name="Heiman D."/>
            <person name="Hepburn T."/>
            <person name="Howarth C."/>
            <person name="Jen D."/>
            <person name="Larson L."/>
            <person name="Lewis B."/>
            <person name="Mehta T."/>
            <person name="Park D."/>
            <person name="Pearson M."/>
            <person name="Roberts A."/>
            <person name="Saif S."/>
            <person name="Shea T."/>
            <person name="Shenoy N."/>
            <person name="Sisk P."/>
            <person name="Stolte C."/>
            <person name="Sykes S."/>
            <person name="Walk T."/>
            <person name="White J."/>
            <person name="Yandava C."/>
            <person name="Gilmore M."/>
            <person name="Manson J."/>
            <person name="Palmer K."/>
            <person name="Carniol K."/>
            <person name="Lander E."/>
            <person name="Nusbaum C."/>
            <person name="Galagan J."/>
            <person name="Birren B."/>
        </authorList>
    </citation>
    <scope>NUCLEOTIDE SEQUENCE [LARGE SCALE GENOMIC DNA]</scope>
    <source>
        <strain evidence="3 4">EC20</strain>
    </source>
</reference>
<evidence type="ECO:0000256" key="2">
    <source>
        <dbReference type="SAM" id="Coils"/>
    </source>
</evidence>
<keyword evidence="1 2" id="KW-0175">Coiled coil</keyword>
<dbReference type="Proteomes" id="UP000012675">
    <property type="component" value="Chromosome"/>
</dbReference>
<reference evidence="3 4" key="2">
    <citation type="submission" date="2013-03" db="EMBL/GenBank/DDBJ databases">
        <title>The Genome Sequence of Enterococcus casseliflavus EC20 (899205).</title>
        <authorList>
            <consortium name="The Broad Institute Genomics Platform"/>
            <consortium name="The Broad Institute Genome Sequencing Center for Infectious Disease"/>
            <person name="Russ C."/>
            <person name="Feldgarden M."/>
            <person name="Gilmore M."/>
            <person name="Manson J."/>
            <person name="Palmer K."/>
            <person name="Carniol K."/>
            <person name="Walker B."/>
            <person name="Young S.K."/>
            <person name="Zeng Q."/>
            <person name="Gargeya S."/>
            <person name="Fitzgerald M."/>
            <person name="Haas B."/>
            <person name="Abouelleil A."/>
            <person name="Allen A.W."/>
            <person name="Alvarado L."/>
            <person name="Arachchi H.M."/>
            <person name="Berlin A.M."/>
            <person name="Chapman S.B."/>
            <person name="Gainer-Dewar J."/>
            <person name="Goldberg J."/>
            <person name="Griggs A."/>
            <person name="Gujja S."/>
            <person name="Hansen M."/>
            <person name="Howarth C."/>
            <person name="Imamovic A."/>
            <person name="Ireland A."/>
            <person name="Larimer J."/>
            <person name="McCowan C."/>
            <person name="Murphy C."/>
            <person name="Pearson M."/>
            <person name="Poon T.W."/>
            <person name="Priest M."/>
            <person name="Roberts A."/>
            <person name="Saif S."/>
            <person name="Shea T."/>
            <person name="Sisk P."/>
            <person name="Sykes S."/>
            <person name="Wortman J."/>
            <person name="Nusbaum C."/>
            <person name="Birren B."/>
        </authorList>
    </citation>
    <scope>NUCLEOTIDE SEQUENCE [LARGE SCALE GENOMIC DNA]</scope>
    <source>
        <strain evidence="3 4">EC20</strain>
    </source>
</reference>
<feature type="coiled-coil region" evidence="2">
    <location>
        <begin position="789"/>
        <end position="823"/>
    </location>
</feature>
<organism evidence="3 4">
    <name type="scientific">Enterococcus casseliflavus EC20</name>
    <dbReference type="NCBI Taxonomy" id="565655"/>
    <lineage>
        <taxon>Bacteria</taxon>
        <taxon>Bacillati</taxon>
        <taxon>Bacillota</taxon>
        <taxon>Bacilli</taxon>
        <taxon>Lactobacillales</taxon>
        <taxon>Enterococcaceae</taxon>
        <taxon>Enterococcus</taxon>
    </lineage>
</organism>
<feature type="coiled-coil region" evidence="2">
    <location>
        <begin position="227"/>
        <end position="314"/>
    </location>
</feature>
<dbReference type="EMBL" id="CP004856">
    <property type="protein sequence ID" value="EEV39361.1"/>
    <property type="molecule type" value="Genomic_DNA"/>
</dbReference>
<dbReference type="GO" id="GO:0006302">
    <property type="term" value="P:double-strand break repair"/>
    <property type="evidence" value="ECO:0007669"/>
    <property type="project" value="TreeGrafter"/>
</dbReference>
<accession>C9AA50</accession>
<name>C9AA50_ENTCA</name>
<keyword evidence="4" id="KW-1185">Reference proteome</keyword>
<dbReference type="GO" id="GO:0005524">
    <property type="term" value="F:ATP binding"/>
    <property type="evidence" value="ECO:0007669"/>
    <property type="project" value="InterPro"/>
</dbReference>
<dbReference type="AlphaFoldDB" id="C9AA50"/>
<proteinExistence type="predicted"/>
<feature type="coiled-coil region" evidence="2">
    <location>
        <begin position="627"/>
        <end position="719"/>
    </location>
</feature>
<evidence type="ECO:0000256" key="1">
    <source>
        <dbReference type="ARBA" id="ARBA00023054"/>
    </source>
</evidence>
<dbReference type="GO" id="GO:0051276">
    <property type="term" value="P:chromosome organization"/>
    <property type="evidence" value="ECO:0007669"/>
    <property type="project" value="InterPro"/>
</dbReference>
<dbReference type="GO" id="GO:0005694">
    <property type="term" value="C:chromosome"/>
    <property type="evidence" value="ECO:0007669"/>
    <property type="project" value="InterPro"/>
</dbReference>